<proteinExistence type="predicted"/>
<evidence type="ECO:0000256" key="1">
    <source>
        <dbReference type="SAM" id="SignalP"/>
    </source>
</evidence>
<accession>A0AA35K3Y9</accession>
<gene>
    <name evidence="3" type="ORF">PODLI_1B009150</name>
</gene>
<evidence type="ECO:0000313" key="4">
    <source>
        <dbReference type="Proteomes" id="UP001178461"/>
    </source>
</evidence>
<organism evidence="3 4">
    <name type="scientific">Podarcis lilfordi</name>
    <name type="common">Lilford's wall lizard</name>
    <dbReference type="NCBI Taxonomy" id="74358"/>
    <lineage>
        <taxon>Eukaryota</taxon>
        <taxon>Metazoa</taxon>
        <taxon>Chordata</taxon>
        <taxon>Craniata</taxon>
        <taxon>Vertebrata</taxon>
        <taxon>Euteleostomi</taxon>
        <taxon>Lepidosauria</taxon>
        <taxon>Squamata</taxon>
        <taxon>Bifurcata</taxon>
        <taxon>Unidentata</taxon>
        <taxon>Episquamata</taxon>
        <taxon>Laterata</taxon>
        <taxon>Lacertibaenia</taxon>
        <taxon>Lacertidae</taxon>
        <taxon>Podarcis</taxon>
    </lineage>
</organism>
<evidence type="ECO:0000259" key="2">
    <source>
        <dbReference type="Pfam" id="PF00021"/>
    </source>
</evidence>
<dbReference type="InterPro" id="IPR016054">
    <property type="entry name" value="LY6_UPA_recep-like"/>
</dbReference>
<feature type="signal peptide" evidence="1">
    <location>
        <begin position="1"/>
        <end position="20"/>
    </location>
</feature>
<reference evidence="3" key="1">
    <citation type="submission" date="2022-12" db="EMBL/GenBank/DDBJ databases">
        <authorList>
            <person name="Alioto T."/>
            <person name="Alioto T."/>
            <person name="Gomez Garrido J."/>
        </authorList>
    </citation>
    <scope>NUCLEOTIDE SEQUENCE</scope>
</reference>
<evidence type="ECO:0000313" key="3">
    <source>
        <dbReference type="EMBL" id="CAI5771090.1"/>
    </source>
</evidence>
<dbReference type="Pfam" id="PF00021">
    <property type="entry name" value="UPAR_LY6"/>
    <property type="match status" value="1"/>
</dbReference>
<keyword evidence="4" id="KW-1185">Reference proteome</keyword>
<feature type="chain" id="PRO_5041276254" description="UPAR/Ly6 domain-containing protein" evidence="1">
    <location>
        <begin position="21"/>
        <end position="103"/>
    </location>
</feature>
<sequence length="103" mass="11159">MVQMLLLGICVSLFLPPGDALTCRLCMSPSEGSPCRPFSATCSAKPKTQVCHAYTVTKDGKVQQKILGCKPKKSVVCNTSTNTDGTEARHICCDDRDFCNEDL</sequence>
<keyword evidence="1" id="KW-0732">Signal</keyword>
<dbReference type="EMBL" id="OX395128">
    <property type="protein sequence ID" value="CAI5771090.1"/>
    <property type="molecule type" value="Genomic_DNA"/>
</dbReference>
<dbReference type="Proteomes" id="UP001178461">
    <property type="component" value="Chromosome 3"/>
</dbReference>
<feature type="domain" description="UPAR/Ly6" evidence="2">
    <location>
        <begin position="20"/>
        <end position="101"/>
    </location>
</feature>
<dbReference type="AlphaFoldDB" id="A0AA35K3Y9"/>
<protein>
    <recommendedName>
        <fullName evidence="2">UPAR/Ly6 domain-containing protein</fullName>
    </recommendedName>
</protein>
<name>A0AA35K3Y9_9SAUR</name>